<name>A0A833VNT3_9HYME</name>
<keyword evidence="2" id="KW-1185">Reference proteome</keyword>
<dbReference type="AlphaFoldDB" id="A0A833VNT3"/>
<sequence>MPSSAIRATGIKETVHRLHERRPFVASCFSTLTERVASNYTNKQTHIHIHTHTHTRAYVAYIATLDYDFKHKVNTNGCATRFALFSAMTAFNNNRITFPSFYSGKLLFLRAN</sequence>
<protein>
    <submittedName>
        <fullName evidence="1">Uncharacterized protein</fullName>
    </submittedName>
</protein>
<gene>
    <name evidence="1" type="ORF">E2986_13187</name>
</gene>
<dbReference type="EMBL" id="WNWW01000338">
    <property type="protein sequence ID" value="KAF3426161.1"/>
    <property type="molecule type" value="Genomic_DNA"/>
</dbReference>
<comment type="caution">
    <text evidence="1">The sequence shown here is derived from an EMBL/GenBank/DDBJ whole genome shotgun (WGS) entry which is preliminary data.</text>
</comment>
<evidence type="ECO:0000313" key="2">
    <source>
        <dbReference type="Proteomes" id="UP000655588"/>
    </source>
</evidence>
<reference evidence="1" key="1">
    <citation type="submission" date="2019-11" db="EMBL/GenBank/DDBJ databases">
        <title>The nuclear and mitochondrial genomes of Frieseomelitta varia - a highly eusocial stingless bee (Meliponini) with a permanently sterile worker caste.</title>
        <authorList>
            <person name="Freitas F.C.P."/>
            <person name="Lourenco A.P."/>
            <person name="Nunes F.M.F."/>
            <person name="Paschoal A.R."/>
            <person name="Abreu F.C.P."/>
            <person name="Barbin F.O."/>
            <person name="Bataglia L."/>
            <person name="Cardoso-Junior C.A.M."/>
            <person name="Cervoni M.S."/>
            <person name="Silva S.R."/>
            <person name="Dalarmi F."/>
            <person name="Del Lama M.A."/>
            <person name="Depintor T.S."/>
            <person name="Ferreira K.M."/>
            <person name="Goria P.S."/>
            <person name="Jaskot M.C."/>
            <person name="Lago D.C."/>
            <person name="Luna-Lucena D."/>
            <person name="Moda L.M."/>
            <person name="Nascimento L."/>
            <person name="Pedrino M."/>
            <person name="Rabico F.O."/>
            <person name="Sanches F.C."/>
            <person name="Santos D.E."/>
            <person name="Santos C.G."/>
            <person name="Vieira J."/>
            <person name="Lopes T.F."/>
            <person name="Barchuk A.R."/>
            <person name="Hartfelder K."/>
            <person name="Simoes Z.L.P."/>
            <person name="Bitondi M.M.G."/>
            <person name="Pinheiro D.G."/>
        </authorList>
    </citation>
    <scope>NUCLEOTIDE SEQUENCE</scope>
    <source>
        <strain evidence="1">USP_RPSP 00005682</strain>
        <tissue evidence="1">Whole individual</tissue>
    </source>
</reference>
<accession>A0A833VNT3</accession>
<dbReference type="Proteomes" id="UP000655588">
    <property type="component" value="Unassembled WGS sequence"/>
</dbReference>
<evidence type="ECO:0000313" key="1">
    <source>
        <dbReference type="EMBL" id="KAF3426161.1"/>
    </source>
</evidence>
<proteinExistence type="predicted"/>
<organism evidence="1 2">
    <name type="scientific">Frieseomelitta varia</name>
    <dbReference type="NCBI Taxonomy" id="561572"/>
    <lineage>
        <taxon>Eukaryota</taxon>
        <taxon>Metazoa</taxon>
        <taxon>Ecdysozoa</taxon>
        <taxon>Arthropoda</taxon>
        <taxon>Hexapoda</taxon>
        <taxon>Insecta</taxon>
        <taxon>Pterygota</taxon>
        <taxon>Neoptera</taxon>
        <taxon>Endopterygota</taxon>
        <taxon>Hymenoptera</taxon>
        <taxon>Apocrita</taxon>
        <taxon>Aculeata</taxon>
        <taxon>Apoidea</taxon>
        <taxon>Anthophila</taxon>
        <taxon>Apidae</taxon>
        <taxon>Frieseomelitta</taxon>
    </lineage>
</organism>